<evidence type="ECO:0000256" key="1">
    <source>
        <dbReference type="SAM" id="MobiDB-lite"/>
    </source>
</evidence>
<proteinExistence type="predicted"/>
<sequence>MSVHRRARSVRWGSLLTSAVLAIGLGSLIGAVASAAPAPQAPATQTPTVQAAPTQAGAFGPIDPVRLLDTRTGNGAPKARLAPGASITVTFTGRGGIPTTNVSTVVAAVTVVTPSGSGTLSIAPNGKPTKRAVIINFGPKQGISSTAFLPIGTGGKVVFTNNSGGTIDLVADTTGYYRSGTPTTAGAFGPIDPVRLIDTRTGNGTPKTKLAPGATIAVTLTGRGNIPASNVSTVAAALTVVGPVKPGTLSVAPNGAPGKRAVVINFTAGRSISSTALLPVGTDGKVLFTNNSGGTIDVVADTTGYYRAGAPTGNGTYGPIDPVRLLDTRTGNGTAQVRLPARASINVTFTGRGGIPATGVSTVAAALTVVSPAAGGTLSVAPNGNPTKRAVVINFAAAQGISSTALLPVGAGGGVVLTNNSTGPIDLVADVTGYDLDIDLTATPTWDTPDPVYHPLGDLRSVSCTSTAFCMATDGVRTLRYDGTWHTQLLASDTTTSTALPPTSAPPSAPAVRRSGTAPAGPAPRSARRQRWPAPPPSPACRRLSAPPSTRPVMRTSTPARVGAAACASTTRRTPRPRCPTSPAPPSTSAWRSTPVTATSPTTAVPGVHPPRPAPGCGPTRSPVSPTSSAR</sequence>
<dbReference type="EMBL" id="WLYK01000005">
    <property type="protein sequence ID" value="MTD15161.1"/>
    <property type="molecule type" value="Genomic_DNA"/>
</dbReference>
<evidence type="ECO:0000313" key="3">
    <source>
        <dbReference type="Proteomes" id="UP000460221"/>
    </source>
</evidence>
<feature type="compositionally biased region" description="Pro residues" evidence="1">
    <location>
        <begin position="577"/>
        <end position="586"/>
    </location>
</feature>
<reference evidence="2 3" key="1">
    <citation type="submission" date="2019-11" db="EMBL/GenBank/DDBJ databases">
        <authorList>
            <person name="Jiang L.-Q."/>
        </authorList>
    </citation>
    <scope>NUCLEOTIDE SEQUENCE [LARGE SCALE GENOMIC DNA]</scope>
    <source>
        <strain evidence="2 3">YIM 132087</strain>
    </source>
</reference>
<feature type="compositionally biased region" description="Polar residues" evidence="1">
    <location>
        <begin position="622"/>
        <end position="631"/>
    </location>
</feature>
<dbReference type="RefSeq" id="WP_154769118.1">
    <property type="nucleotide sequence ID" value="NZ_WLYK01000005.1"/>
</dbReference>
<name>A0A7K1FLY2_9ACTN</name>
<dbReference type="Proteomes" id="UP000460221">
    <property type="component" value="Unassembled WGS sequence"/>
</dbReference>
<comment type="caution">
    <text evidence="2">The sequence shown here is derived from an EMBL/GenBank/DDBJ whole genome shotgun (WGS) entry which is preliminary data.</text>
</comment>
<feature type="compositionally biased region" description="Low complexity" evidence="1">
    <location>
        <begin position="587"/>
        <end position="606"/>
    </location>
</feature>
<feature type="region of interest" description="Disordered" evidence="1">
    <location>
        <begin position="493"/>
        <end position="631"/>
    </location>
</feature>
<keyword evidence="3" id="KW-1185">Reference proteome</keyword>
<gene>
    <name evidence="2" type="ORF">GIS00_14550</name>
</gene>
<evidence type="ECO:0000313" key="2">
    <source>
        <dbReference type="EMBL" id="MTD15161.1"/>
    </source>
</evidence>
<dbReference type="AlphaFoldDB" id="A0A7K1FLY2"/>
<feature type="compositionally biased region" description="Low complexity" evidence="1">
    <location>
        <begin position="493"/>
        <end position="502"/>
    </location>
</feature>
<protein>
    <submittedName>
        <fullName evidence="2">Uncharacterized protein</fullName>
    </submittedName>
</protein>
<organism evidence="2 3">
    <name type="scientific">Nakamurella alba</name>
    <dbReference type="NCBI Taxonomy" id="2665158"/>
    <lineage>
        <taxon>Bacteria</taxon>
        <taxon>Bacillati</taxon>
        <taxon>Actinomycetota</taxon>
        <taxon>Actinomycetes</taxon>
        <taxon>Nakamurellales</taxon>
        <taxon>Nakamurellaceae</taxon>
        <taxon>Nakamurella</taxon>
    </lineage>
</organism>
<feature type="compositionally biased region" description="Low complexity" evidence="1">
    <location>
        <begin position="510"/>
        <end position="525"/>
    </location>
</feature>
<accession>A0A7K1FLY2</accession>